<proteinExistence type="predicted"/>
<accession>A0A9P8V8R7</accession>
<keyword evidence="2" id="KW-1185">Reference proteome</keyword>
<dbReference type="Proteomes" id="UP000770015">
    <property type="component" value="Unassembled WGS sequence"/>
</dbReference>
<gene>
    <name evidence="1" type="ORF">F5X68DRAFT_18318</name>
</gene>
<dbReference type="AlphaFoldDB" id="A0A9P8V8R7"/>
<protein>
    <submittedName>
        <fullName evidence="1">Uncharacterized protein</fullName>
    </submittedName>
</protein>
<dbReference type="EMBL" id="JAGSXJ010000015">
    <property type="protein sequence ID" value="KAH6685227.1"/>
    <property type="molecule type" value="Genomic_DNA"/>
</dbReference>
<reference evidence="1" key="1">
    <citation type="journal article" date="2021" name="Nat. Commun.">
        <title>Genetic determinants of endophytism in the Arabidopsis root mycobiome.</title>
        <authorList>
            <person name="Mesny F."/>
            <person name="Miyauchi S."/>
            <person name="Thiergart T."/>
            <person name="Pickel B."/>
            <person name="Atanasova L."/>
            <person name="Karlsson M."/>
            <person name="Huettel B."/>
            <person name="Barry K.W."/>
            <person name="Haridas S."/>
            <person name="Chen C."/>
            <person name="Bauer D."/>
            <person name="Andreopoulos W."/>
            <person name="Pangilinan J."/>
            <person name="LaButti K."/>
            <person name="Riley R."/>
            <person name="Lipzen A."/>
            <person name="Clum A."/>
            <person name="Drula E."/>
            <person name="Henrissat B."/>
            <person name="Kohler A."/>
            <person name="Grigoriev I.V."/>
            <person name="Martin F.M."/>
            <person name="Hacquard S."/>
        </authorList>
    </citation>
    <scope>NUCLEOTIDE SEQUENCE</scope>
    <source>
        <strain evidence="1">MPI-SDFR-AT-0117</strain>
    </source>
</reference>
<organism evidence="1 2">
    <name type="scientific">Plectosphaerella plurivora</name>
    <dbReference type="NCBI Taxonomy" id="936078"/>
    <lineage>
        <taxon>Eukaryota</taxon>
        <taxon>Fungi</taxon>
        <taxon>Dikarya</taxon>
        <taxon>Ascomycota</taxon>
        <taxon>Pezizomycotina</taxon>
        <taxon>Sordariomycetes</taxon>
        <taxon>Hypocreomycetidae</taxon>
        <taxon>Glomerellales</taxon>
        <taxon>Plectosphaerellaceae</taxon>
        <taxon>Plectosphaerella</taxon>
    </lineage>
</organism>
<dbReference type="OrthoDB" id="10591995at2759"/>
<comment type="caution">
    <text evidence="1">The sequence shown here is derived from an EMBL/GenBank/DDBJ whole genome shotgun (WGS) entry which is preliminary data.</text>
</comment>
<evidence type="ECO:0000313" key="2">
    <source>
        <dbReference type="Proteomes" id="UP000770015"/>
    </source>
</evidence>
<sequence length="217" mass="23841">MPCRRHRLIACWTTRTSCPVRSATRVRRQNRARKPHSRVEMVADSISTPGNGRSSKISEMRDAGCQGDRIDDDEGCGLWEVDVVEEGWWPALLPGVVQMLIGAVPRGRKYGECPVSALIQLTASGGMSGEGVWTGLACGYKPMMGWDTGWMDVAPIFFPFLFTCCHVLDVSSHLAVTGASHELSVLNHGCLFFLGTRHGRTSPNGIMTYSPDSRESR</sequence>
<name>A0A9P8V8R7_9PEZI</name>
<evidence type="ECO:0000313" key="1">
    <source>
        <dbReference type="EMBL" id="KAH6685227.1"/>
    </source>
</evidence>